<dbReference type="Proteomes" id="UP000002725">
    <property type="component" value="Chromosome"/>
</dbReference>
<protein>
    <recommendedName>
        <fullName evidence="3">Sulfotransferase domain-containing protein</fullName>
    </recommendedName>
</protein>
<dbReference type="RefSeq" id="WP_012505560.1">
    <property type="nucleotide sequence ID" value="NC_011059.1"/>
</dbReference>
<sequence length="341" mass="39600">MTRLIVHIGYPKCASTTLQEIVFPSILGERHFGIARHNGRRKDQWRFLYNILFPDGNLSTLPPELRLTGCQKSDDISAKSVNDPLDWLNDGALSKMLTPGAVNVFSAEQFLFPYRSQFRHNGGERLKRLFDDGSVTFTVLIIIRNQADLVTSYVAEKWHYLSQSRLITSPAELLSKAGKKHTEYIDNWDFSKTVETWENVFGEGSVKILLYEDLAYDSQKFYKELSKIIDCDEKSINESLKGGKEERKRKRYDKGYLIQQSMFDILNMYVPHLSEPCKKSPSPVLIDCINRIMKRIRIMDKKIPFLDKREKQDIRKMYSESNAELIKKGVSKECLIKYNYI</sequence>
<dbReference type="EMBL" id="CP001108">
    <property type="protein sequence ID" value="ACF46023.1"/>
    <property type="molecule type" value="Genomic_DNA"/>
</dbReference>
<accession>B4S7I6</accession>
<keyword evidence="2" id="KW-1185">Reference proteome</keyword>
<name>B4S7I6_PROA2</name>
<evidence type="ECO:0000313" key="1">
    <source>
        <dbReference type="EMBL" id="ACF46023.1"/>
    </source>
</evidence>
<dbReference type="KEGG" id="paa:Paes_0983"/>
<dbReference type="SUPFAM" id="SSF52540">
    <property type="entry name" value="P-loop containing nucleoside triphosphate hydrolases"/>
    <property type="match status" value="1"/>
</dbReference>
<evidence type="ECO:0008006" key="3">
    <source>
        <dbReference type="Google" id="ProtNLM"/>
    </source>
</evidence>
<reference evidence="1" key="1">
    <citation type="submission" date="2008-06" db="EMBL/GenBank/DDBJ databases">
        <title>Complete sequence of chromosome of Prosthecochloris aestuarii DSM 271.</title>
        <authorList>
            <consortium name="US DOE Joint Genome Institute"/>
            <person name="Lucas S."/>
            <person name="Copeland A."/>
            <person name="Lapidus A."/>
            <person name="Glavina del Rio T."/>
            <person name="Dalin E."/>
            <person name="Tice H."/>
            <person name="Bruce D."/>
            <person name="Goodwin L."/>
            <person name="Pitluck S."/>
            <person name="Schmutz J."/>
            <person name="Larimer F."/>
            <person name="Land M."/>
            <person name="Hauser L."/>
            <person name="Kyrpides N."/>
            <person name="Anderson I."/>
            <person name="Liu Z."/>
            <person name="Li T."/>
            <person name="Zhao F."/>
            <person name="Overmann J."/>
            <person name="Bryant D.A."/>
            <person name="Richardson P."/>
        </authorList>
    </citation>
    <scope>NUCLEOTIDE SEQUENCE [LARGE SCALE GENOMIC DNA]</scope>
    <source>
        <strain evidence="1">DSM 271</strain>
    </source>
</reference>
<dbReference type="InterPro" id="IPR027417">
    <property type="entry name" value="P-loop_NTPase"/>
</dbReference>
<gene>
    <name evidence="1" type="ordered locus">Paes_0983</name>
</gene>
<proteinExistence type="predicted"/>
<dbReference type="Gene3D" id="3.40.50.300">
    <property type="entry name" value="P-loop containing nucleotide triphosphate hydrolases"/>
    <property type="match status" value="1"/>
</dbReference>
<dbReference type="HOGENOM" id="CLU_813443_0_0_10"/>
<dbReference type="AlphaFoldDB" id="B4S7I6"/>
<evidence type="ECO:0000313" key="2">
    <source>
        <dbReference type="Proteomes" id="UP000002725"/>
    </source>
</evidence>
<organism evidence="1 2">
    <name type="scientific">Prosthecochloris aestuarii (strain DSM 271 / SK 413)</name>
    <dbReference type="NCBI Taxonomy" id="290512"/>
    <lineage>
        <taxon>Bacteria</taxon>
        <taxon>Pseudomonadati</taxon>
        <taxon>Chlorobiota</taxon>
        <taxon>Chlorobiia</taxon>
        <taxon>Chlorobiales</taxon>
        <taxon>Chlorobiaceae</taxon>
        <taxon>Prosthecochloris</taxon>
    </lineage>
</organism>